<evidence type="ECO:0000256" key="6">
    <source>
        <dbReference type="ARBA" id="ARBA00023136"/>
    </source>
</evidence>
<feature type="transmembrane region" description="Helical" evidence="7">
    <location>
        <begin position="137"/>
        <end position="157"/>
    </location>
</feature>
<sequence length="410" mass="42118">MPRYLPSKLPSQFWIVWTATLVNRAGGFVGIFLTIYLTAERGFSEAMAGLVLGLYGLGGAIGVTVAGQLTDRWGRRPTVLLTMTAASALMVVLGLAHSAPAIMAGALALGMAAEGARPPLGAMIADLVPAADRGRAFSVYFWAINLGFATAAILAGFAAGSGYLTLFLADAATTAAAAVLLAVKTRETRPTLPATAGGGPGRSASAVLGRDRVFLGFVACNLLVALVLLQHMAMLPLAMIDDGLSPRTFGVVIALNGVLIVIGQPLVTRLLATRREALVAPVAAVVVGLGFGLTALAHVPAWYGATVLLWTAGEMLHAPSNAALLAGLSPVDMRGRYQGAYSLSWQAASFLAPTLGGAVRDLAGNTALWLGCLGLALVAAAWSLLAVPARERRVAELTAAAETGDELARI</sequence>
<dbReference type="Gene3D" id="1.20.1250.20">
    <property type="entry name" value="MFS general substrate transporter like domains"/>
    <property type="match status" value="1"/>
</dbReference>
<dbReference type="Proteomes" id="UP001058003">
    <property type="component" value="Chromosome"/>
</dbReference>
<dbReference type="PROSITE" id="PS50850">
    <property type="entry name" value="MFS"/>
    <property type="match status" value="1"/>
</dbReference>
<dbReference type="InterPro" id="IPR011701">
    <property type="entry name" value="MFS"/>
</dbReference>
<dbReference type="OrthoDB" id="5379144at2"/>
<organism evidence="9 10">
    <name type="scientific">Dactylosporangium aurantiacum</name>
    <dbReference type="NCBI Taxonomy" id="35754"/>
    <lineage>
        <taxon>Bacteria</taxon>
        <taxon>Bacillati</taxon>
        <taxon>Actinomycetota</taxon>
        <taxon>Actinomycetes</taxon>
        <taxon>Micromonosporales</taxon>
        <taxon>Micromonosporaceae</taxon>
        <taxon>Dactylosporangium</taxon>
    </lineage>
</organism>
<evidence type="ECO:0000256" key="3">
    <source>
        <dbReference type="ARBA" id="ARBA00022475"/>
    </source>
</evidence>
<gene>
    <name evidence="9" type="ORF">Daura_03205</name>
</gene>
<feature type="transmembrane region" description="Helical" evidence="7">
    <location>
        <begin position="12"/>
        <end position="35"/>
    </location>
</feature>
<feature type="transmembrane region" description="Helical" evidence="7">
    <location>
        <begin position="213"/>
        <end position="237"/>
    </location>
</feature>
<evidence type="ECO:0000256" key="7">
    <source>
        <dbReference type="SAM" id="Phobius"/>
    </source>
</evidence>
<dbReference type="PANTHER" id="PTHR23517">
    <property type="entry name" value="RESISTANCE PROTEIN MDTM, PUTATIVE-RELATED-RELATED"/>
    <property type="match status" value="1"/>
</dbReference>
<keyword evidence="4 7" id="KW-0812">Transmembrane</keyword>
<comment type="subcellular location">
    <subcellularLocation>
        <location evidence="1">Cell membrane</location>
        <topology evidence="1">Multi-pass membrane protein</topology>
    </subcellularLocation>
</comment>
<accession>A0A9Q9MG83</accession>
<feature type="transmembrane region" description="Helical" evidence="7">
    <location>
        <begin position="47"/>
        <end position="66"/>
    </location>
</feature>
<keyword evidence="5 7" id="KW-1133">Transmembrane helix</keyword>
<dbReference type="GO" id="GO:0005886">
    <property type="term" value="C:plasma membrane"/>
    <property type="evidence" value="ECO:0007669"/>
    <property type="project" value="UniProtKB-SubCell"/>
</dbReference>
<evidence type="ECO:0000256" key="4">
    <source>
        <dbReference type="ARBA" id="ARBA00022692"/>
    </source>
</evidence>
<feature type="transmembrane region" description="Helical" evidence="7">
    <location>
        <begin position="163"/>
        <end position="183"/>
    </location>
</feature>
<keyword evidence="6 7" id="KW-0472">Membrane</keyword>
<dbReference type="AlphaFoldDB" id="A0A9Q9MG83"/>
<evidence type="ECO:0000313" key="10">
    <source>
        <dbReference type="Proteomes" id="UP001058003"/>
    </source>
</evidence>
<feature type="transmembrane region" description="Helical" evidence="7">
    <location>
        <begin position="278"/>
        <end position="301"/>
    </location>
</feature>
<dbReference type="InterPro" id="IPR020846">
    <property type="entry name" value="MFS_dom"/>
</dbReference>
<dbReference type="GO" id="GO:0022857">
    <property type="term" value="F:transmembrane transporter activity"/>
    <property type="evidence" value="ECO:0007669"/>
    <property type="project" value="InterPro"/>
</dbReference>
<dbReference type="InterPro" id="IPR050171">
    <property type="entry name" value="MFS_Transporters"/>
</dbReference>
<reference evidence="9" key="1">
    <citation type="submission" date="2021-04" db="EMBL/GenBank/DDBJ databases">
        <title>Dactylosporangium aurantiacum NRRL B-8018 full assembly.</title>
        <authorList>
            <person name="Hartkoorn R.C."/>
            <person name="Beaudoing E."/>
            <person name="Hot D."/>
        </authorList>
    </citation>
    <scope>NUCLEOTIDE SEQUENCE</scope>
    <source>
        <strain evidence="9">NRRL B-8018</strain>
    </source>
</reference>
<proteinExistence type="predicted"/>
<dbReference type="SUPFAM" id="SSF103473">
    <property type="entry name" value="MFS general substrate transporter"/>
    <property type="match status" value="1"/>
</dbReference>
<protein>
    <submittedName>
        <fullName evidence="9">MFS transporter</fullName>
    </submittedName>
</protein>
<dbReference type="EMBL" id="CP073767">
    <property type="protein sequence ID" value="UWZ55284.1"/>
    <property type="molecule type" value="Genomic_DNA"/>
</dbReference>
<keyword evidence="3" id="KW-1003">Cell membrane</keyword>
<dbReference type="InterPro" id="IPR036259">
    <property type="entry name" value="MFS_trans_sf"/>
</dbReference>
<feature type="transmembrane region" description="Helical" evidence="7">
    <location>
        <begin position="249"/>
        <end position="271"/>
    </location>
</feature>
<evidence type="ECO:0000256" key="1">
    <source>
        <dbReference type="ARBA" id="ARBA00004651"/>
    </source>
</evidence>
<evidence type="ECO:0000313" key="9">
    <source>
        <dbReference type="EMBL" id="UWZ55284.1"/>
    </source>
</evidence>
<keyword evidence="10" id="KW-1185">Reference proteome</keyword>
<feature type="transmembrane region" description="Helical" evidence="7">
    <location>
        <begin position="78"/>
        <end position="96"/>
    </location>
</feature>
<dbReference type="RefSeq" id="WP_052387798.1">
    <property type="nucleotide sequence ID" value="NZ_CP073767.1"/>
</dbReference>
<name>A0A9Q9MG83_9ACTN</name>
<feature type="domain" description="Major facilitator superfamily (MFS) profile" evidence="8">
    <location>
        <begin position="1"/>
        <end position="391"/>
    </location>
</feature>
<keyword evidence="2" id="KW-0813">Transport</keyword>
<feature type="transmembrane region" description="Helical" evidence="7">
    <location>
        <begin position="366"/>
        <end position="387"/>
    </location>
</feature>
<evidence type="ECO:0000259" key="8">
    <source>
        <dbReference type="PROSITE" id="PS50850"/>
    </source>
</evidence>
<evidence type="ECO:0000256" key="2">
    <source>
        <dbReference type="ARBA" id="ARBA00022448"/>
    </source>
</evidence>
<evidence type="ECO:0000256" key="5">
    <source>
        <dbReference type="ARBA" id="ARBA00022989"/>
    </source>
</evidence>
<dbReference type="PANTHER" id="PTHR23517:SF2">
    <property type="entry name" value="MULTIDRUG RESISTANCE PROTEIN MDTH"/>
    <property type="match status" value="1"/>
</dbReference>
<dbReference type="KEGG" id="daur:Daura_03205"/>
<dbReference type="Pfam" id="PF07690">
    <property type="entry name" value="MFS_1"/>
    <property type="match status" value="1"/>
</dbReference>